<evidence type="ECO:0000256" key="1">
    <source>
        <dbReference type="SAM" id="Phobius"/>
    </source>
</evidence>
<evidence type="ECO:0000313" key="3">
    <source>
        <dbReference type="Proteomes" id="UP000235023"/>
    </source>
</evidence>
<keyword evidence="1" id="KW-0812">Transmembrane</keyword>
<dbReference type="EMBL" id="KZ559568">
    <property type="protein sequence ID" value="PLN78954.1"/>
    <property type="molecule type" value="Genomic_DNA"/>
</dbReference>
<evidence type="ECO:0000313" key="2">
    <source>
        <dbReference type="EMBL" id="PLN78954.1"/>
    </source>
</evidence>
<protein>
    <submittedName>
        <fullName evidence="2">Uncharacterized protein</fullName>
    </submittedName>
</protein>
<dbReference type="AlphaFoldDB" id="A0A2J5HP23"/>
<name>A0A2J5HP23_9EURO</name>
<proteinExistence type="predicted"/>
<reference evidence="3" key="1">
    <citation type="submission" date="2017-12" db="EMBL/GenBank/DDBJ databases">
        <authorList>
            <consortium name="DOE Joint Genome Institute"/>
            <person name="Mondo S.J."/>
            <person name="Kjaerbolling I."/>
            <person name="Vesth T.C."/>
            <person name="Frisvad J.C."/>
            <person name="Nybo J.L."/>
            <person name="Theobald S."/>
            <person name="Kuo A."/>
            <person name="Bowyer P."/>
            <person name="Matsuda Y."/>
            <person name="Lyhne E.K."/>
            <person name="Kogle M.E."/>
            <person name="Clum A."/>
            <person name="Lipzen A."/>
            <person name="Salamov A."/>
            <person name="Ngan C.Y."/>
            <person name="Daum C."/>
            <person name="Chiniquy J."/>
            <person name="Barry K."/>
            <person name="LaButti K."/>
            <person name="Haridas S."/>
            <person name="Simmons B.A."/>
            <person name="Magnuson J.K."/>
            <person name="Mortensen U.H."/>
            <person name="Larsen T.O."/>
            <person name="Grigoriev I.V."/>
            <person name="Baker S.E."/>
            <person name="Andersen M.R."/>
            <person name="Nordberg H.P."/>
            <person name="Cantor M.N."/>
            <person name="Hua S.X."/>
        </authorList>
    </citation>
    <scope>NUCLEOTIDE SEQUENCE [LARGE SCALE GENOMIC DNA]</scope>
    <source>
        <strain evidence="3">IBT 19404</strain>
    </source>
</reference>
<feature type="transmembrane region" description="Helical" evidence="1">
    <location>
        <begin position="21"/>
        <end position="39"/>
    </location>
</feature>
<gene>
    <name evidence="2" type="ORF">BDW42DRAFT_173982</name>
</gene>
<keyword evidence="1" id="KW-0472">Membrane</keyword>
<sequence length="77" mass="8511">MSTVLIDCNFMMIIVIKTKTFVCVSPCVSVSFVLFFLTIRKDEIIGEKGQSCRCDRQGPVPLETDIGSCPLISPPNQ</sequence>
<keyword evidence="3" id="KW-1185">Reference proteome</keyword>
<keyword evidence="1" id="KW-1133">Transmembrane helix</keyword>
<accession>A0A2J5HP23</accession>
<dbReference type="Proteomes" id="UP000235023">
    <property type="component" value="Unassembled WGS sequence"/>
</dbReference>
<organism evidence="2 3">
    <name type="scientific">Aspergillus taichungensis</name>
    <dbReference type="NCBI Taxonomy" id="482145"/>
    <lineage>
        <taxon>Eukaryota</taxon>
        <taxon>Fungi</taxon>
        <taxon>Dikarya</taxon>
        <taxon>Ascomycota</taxon>
        <taxon>Pezizomycotina</taxon>
        <taxon>Eurotiomycetes</taxon>
        <taxon>Eurotiomycetidae</taxon>
        <taxon>Eurotiales</taxon>
        <taxon>Aspergillaceae</taxon>
        <taxon>Aspergillus</taxon>
        <taxon>Aspergillus subgen. Circumdati</taxon>
    </lineage>
</organism>